<keyword evidence="1" id="KW-1133">Transmembrane helix</keyword>
<reference evidence="3" key="1">
    <citation type="submission" date="2016-09" db="EMBL/GenBank/DDBJ databases">
        <authorList>
            <person name="Greninger A.L."/>
            <person name="Jerome K.R."/>
            <person name="Mcnair B."/>
            <person name="Wallis C."/>
            <person name="Fang F."/>
        </authorList>
    </citation>
    <scope>NUCLEOTIDE SEQUENCE [LARGE SCALE GENOMIC DNA]</scope>
    <source>
        <strain evidence="3">M6</strain>
    </source>
</reference>
<organism evidence="2 3">
    <name type="scientific">Mycolicibacterium flavescens</name>
    <name type="common">Mycobacterium flavescens</name>
    <dbReference type="NCBI Taxonomy" id="1776"/>
    <lineage>
        <taxon>Bacteria</taxon>
        <taxon>Bacillati</taxon>
        <taxon>Actinomycetota</taxon>
        <taxon>Actinomycetes</taxon>
        <taxon>Mycobacteriales</taxon>
        <taxon>Mycobacteriaceae</taxon>
        <taxon>Mycolicibacterium</taxon>
    </lineage>
</organism>
<dbReference type="EMBL" id="MIHA01000013">
    <property type="protein sequence ID" value="ODQ88800.1"/>
    <property type="molecule type" value="Genomic_DNA"/>
</dbReference>
<keyword evidence="1" id="KW-0472">Membrane</keyword>
<feature type="transmembrane region" description="Helical" evidence="1">
    <location>
        <begin position="50"/>
        <end position="71"/>
    </location>
</feature>
<comment type="caution">
    <text evidence="2">The sequence shown here is derived from an EMBL/GenBank/DDBJ whole genome shotgun (WGS) entry which is preliminary data.</text>
</comment>
<proteinExistence type="predicted"/>
<dbReference type="STRING" id="1776.BHQ18_18310"/>
<dbReference type="Proteomes" id="UP000094053">
    <property type="component" value="Unassembled WGS sequence"/>
</dbReference>
<keyword evidence="1" id="KW-0812">Transmembrane</keyword>
<dbReference type="OrthoDB" id="4764834at2"/>
<name>A0A1E3RG04_MYCFV</name>
<sequence>MSVRSAVELVLGAAALVGAVLCFLSADTTIVVPPVLEGEPQTTSVQYSAPLIGLSLLLATVAGVLIVLAVARIRRRARTAK</sequence>
<evidence type="ECO:0000313" key="3">
    <source>
        <dbReference type="Proteomes" id="UP000094053"/>
    </source>
</evidence>
<dbReference type="RefSeq" id="WP_069415055.1">
    <property type="nucleotide sequence ID" value="NZ_JACKUL010000031.1"/>
</dbReference>
<gene>
    <name evidence="2" type="ORF">BHQ18_18310</name>
</gene>
<evidence type="ECO:0000313" key="2">
    <source>
        <dbReference type="EMBL" id="ODQ88800.1"/>
    </source>
</evidence>
<accession>A0A1E3RG04</accession>
<evidence type="ECO:0000256" key="1">
    <source>
        <dbReference type="SAM" id="Phobius"/>
    </source>
</evidence>
<protein>
    <recommendedName>
        <fullName evidence="4">Transmembrane protein</fullName>
    </recommendedName>
</protein>
<keyword evidence="3" id="KW-1185">Reference proteome</keyword>
<dbReference type="AlphaFoldDB" id="A0A1E3RG04"/>
<evidence type="ECO:0008006" key="4">
    <source>
        <dbReference type="Google" id="ProtNLM"/>
    </source>
</evidence>